<dbReference type="SUPFAM" id="SSF55486">
    <property type="entry name" value="Metalloproteases ('zincins'), catalytic domain"/>
    <property type="match status" value="1"/>
</dbReference>
<evidence type="ECO:0000313" key="7">
    <source>
        <dbReference type="Proteomes" id="UP000295351"/>
    </source>
</evidence>
<name>A0A4R2D138_SHIGR</name>
<dbReference type="PRINTS" id="PR00313">
    <property type="entry name" value="CABNDNGRPT"/>
</dbReference>
<dbReference type="Proteomes" id="UP000295351">
    <property type="component" value="Unassembled WGS sequence"/>
</dbReference>
<dbReference type="Gene3D" id="3.40.390.10">
    <property type="entry name" value="Collagenase (Catalytic Domain)"/>
    <property type="match status" value="1"/>
</dbReference>
<dbReference type="InterPro" id="IPR024079">
    <property type="entry name" value="MetalloPept_cat_dom_sf"/>
</dbReference>
<proteinExistence type="predicted"/>
<keyword evidence="3" id="KW-0964">Secreted</keyword>
<dbReference type="PANTHER" id="PTHR38340:SF1">
    <property type="entry name" value="S-LAYER PROTEIN"/>
    <property type="match status" value="1"/>
</dbReference>
<dbReference type="AlphaFoldDB" id="A0A4R2D138"/>
<evidence type="ECO:0000256" key="2">
    <source>
        <dbReference type="ARBA" id="ARBA00004613"/>
    </source>
</evidence>
<dbReference type="Pfam" id="PF08548">
    <property type="entry name" value="Peptidase_M10_C"/>
    <property type="match status" value="1"/>
</dbReference>
<evidence type="ECO:0000259" key="5">
    <source>
        <dbReference type="Pfam" id="PF08548"/>
    </source>
</evidence>
<comment type="cofactor">
    <cofactor evidence="1">
        <name>Ca(2+)</name>
        <dbReference type="ChEBI" id="CHEBI:29108"/>
    </cofactor>
</comment>
<evidence type="ECO:0000256" key="1">
    <source>
        <dbReference type="ARBA" id="ARBA00001913"/>
    </source>
</evidence>
<dbReference type="GO" id="GO:0005509">
    <property type="term" value="F:calcium ion binding"/>
    <property type="evidence" value="ECO:0007669"/>
    <property type="project" value="InterPro"/>
</dbReference>
<organism evidence="6 7">
    <name type="scientific">Shinella granuli</name>
    <dbReference type="NCBI Taxonomy" id="323621"/>
    <lineage>
        <taxon>Bacteria</taxon>
        <taxon>Pseudomonadati</taxon>
        <taxon>Pseudomonadota</taxon>
        <taxon>Alphaproteobacteria</taxon>
        <taxon>Hyphomicrobiales</taxon>
        <taxon>Rhizobiaceae</taxon>
        <taxon>Shinella</taxon>
    </lineage>
</organism>
<evidence type="ECO:0000256" key="4">
    <source>
        <dbReference type="ARBA" id="ARBA00022737"/>
    </source>
</evidence>
<sequence length="410" mass="43567">MLKKPPSDYARGFHTKAFEWKGIYILANDAVPDEAVYRAAEIVFNSIAGAGKYVSAIVDAGGRFAIIPEGTKITKLPDYADLGASWDIYRGLGAVLGRPTSSSGEENLLNYPTDPYGGSESIALHEWAHAIDNLGVSTVDKGLMDAFAAAYDNAKRAGLWKNTYADDTLDEYFAELSQAYFNDNPEREGADGIHNEINTRTELAKYDPKAYAILKKIYGEGKWSPGDFFGEAGADVLKGTSGDNLIFGNGGNDRIYAGAGADYVLGGTGNDTISGAAGKDKLMGEAGNDRISGGGGADSLHGGSGADVFVFASIRDSTTSASGRDTIADFNRAQKDKIDLKAIDANTKSAGDQAFTFIGTDSFHKKAGELRYEKKSGDTFIYADVNGDGKADFSILLDTSVSLKVTDFVL</sequence>
<dbReference type="Pfam" id="PF00353">
    <property type="entry name" value="HemolysinCabind"/>
    <property type="match status" value="1"/>
</dbReference>
<keyword evidence="4" id="KW-0677">Repeat</keyword>
<dbReference type="InterPro" id="IPR013858">
    <property type="entry name" value="Peptidase_M10B_C"/>
</dbReference>
<evidence type="ECO:0000256" key="3">
    <source>
        <dbReference type="ARBA" id="ARBA00022525"/>
    </source>
</evidence>
<dbReference type="EMBL" id="SLVX01000002">
    <property type="protein sequence ID" value="TCN47907.1"/>
    <property type="molecule type" value="Genomic_DNA"/>
</dbReference>
<gene>
    <name evidence="6" type="ORF">EV665_102428</name>
</gene>
<dbReference type="InterPro" id="IPR050557">
    <property type="entry name" value="RTX_toxin/Mannuronan_C5-epim"/>
</dbReference>
<reference evidence="6 7" key="1">
    <citation type="submission" date="2019-03" db="EMBL/GenBank/DDBJ databases">
        <title>Genomic Encyclopedia of Type Strains, Phase IV (KMG-IV): sequencing the most valuable type-strain genomes for metagenomic binning, comparative biology and taxonomic classification.</title>
        <authorList>
            <person name="Goeker M."/>
        </authorList>
    </citation>
    <scope>NUCLEOTIDE SEQUENCE [LARGE SCALE GENOMIC DNA]</scope>
    <source>
        <strain evidence="6 7">DSM 18401</strain>
    </source>
</reference>
<dbReference type="GO" id="GO:0005615">
    <property type="term" value="C:extracellular space"/>
    <property type="evidence" value="ECO:0007669"/>
    <property type="project" value="InterPro"/>
</dbReference>
<dbReference type="SUPFAM" id="SSF51120">
    <property type="entry name" value="beta-Roll"/>
    <property type="match status" value="1"/>
</dbReference>
<comment type="subcellular location">
    <subcellularLocation>
        <location evidence="2">Secreted</location>
    </subcellularLocation>
</comment>
<dbReference type="InterPro" id="IPR011049">
    <property type="entry name" value="Serralysin-like_metalloprot_C"/>
</dbReference>
<feature type="domain" description="Peptidase M10 serralysin C-terminal" evidence="5">
    <location>
        <begin position="251"/>
        <end position="409"/>
    </location>
</feature>
<dbReference type="PROSITE" id="PS00330">
    <property type="entry name" value="HEMOLYSIN_CALCIUM"/>
    <property type="match status" value="2"/>
</dbReference>
<protein>
    <submittedName>
        <fullName evidence="6">Putative secreted protein (Type I secretion substrate)</fullName>
    </submittedName>
</protein>
<dbReference type="RefSeq" id="WP_133033328.1">
    <property type="nucleotide sequence ID" value="NZ_BAABEI010000012.1"/>
</dbReference>
<dbReference type="InterPro" id="IPR001343">
    <property type="entry name" value="Hemolysn_Ca-bd"/>
</dbReference>
<dbReference type="GO" id="GO:0008237">
    <property type="term" value="F:metallopeptidase activity"/>
    <property type="evidence" value="ECO:0007669"/>
    <property type="project" value="InterPro"/>
</dbReference>
<dbReference type="InterPro" id="IPR018511">
    <property type="entry name" value="Hemolysin-typ_Ca-bd_CS"/>
</dbReference>
<dbReference type="Gene3D" id="2.150.10.10">
    <property type="entry name" value="Serralysin-like metalloprotease, C-terminal"/>
    <property type="match status" value="1"/>
</dbReference>
<keyword evidence="7" id="KW-1185">Reference proteome</keyword>
<evidence type="ECO:0000313" key="6">
    <source>
        <dbReference type="EMBL" id="TCN47907.1"/>
    </source>
</evidence>
<dbReference type="PANTHER" id="PTHR38340">
    <property type="entry name" value="S-LAYER PROTEIN"/>
    <property type="match status" value="1"/>
</dbReference>
<comment type="caution">
    <text evidence="6">The sequence shown here is derived from an EMBL/GenBank/DDBJ whole genome shotgun (WGS) entry which is preliminary data.</text>
</comment>
<accession>A0A4R2D138</accession>